<organism evidence="1 2">
    <name type="scientific">Arctia plantaginis</name>
    <name type="common">Wood tiger moth</name>
    <name type="synonym">Phalaena plantaginis</name>
    <dbReference type="NCBI Taxonomy" id="874455"/>
    <lineage>
        <taxon>Eukaryota</taxon>
        <taxon>Metazoa</taxon>
        <taxon>Ecdysozoa</taxon>
        <taxon>Arthropoda</taxon>
        <taxon>Hexapoda</taxon>
        <taxon>Insecta</taxon>
        <taxon>Pterygota</taxon>
        <taxon>Neoptera</taxon>
        <taxon>Endopterygota</taxon>
        <taxon>Lepidoptera</taxon>
        <taxon>Glossata</taxon>
        <taxon>Ditrysia</taxon>
        <taxon>Noctuoidea</taxon>
        <taxon>Erebidae</taxon>
        <taxon>Arctiinae</taxon>
        <taxon>Arctia</taxon>
    </lineage>
</organism>
<accession>A0A8S1A7K0</accession>
<dbReference type="AlphaFoldDB" id="A0A8S1A7K0"/>
<dbReference type="EMBL" id="CADEBC010000517">
    <property type="protein sequence ID" value="CAB3242562.1"/>
    <property type="molecule type" value="Genomic_DNA"/>
</dbReference>
<comment type="caution">
    <text evidence="1">The sequence shown here is derived from an EMBL/GenBank/DDBJ whole genome shotgun (WGS) entry which is preliminary data.</text>
</comment>
<dbReference type="Proteomes" id="UP000494106">
    <property type="component" value="Unassembled WGS sequence"/>
</dbReference>
<keyword evidence="2" id="KW-1185">Reference proteome</keyword>
<proteinExistence type="predicted"/>
<evidence type="ECO:0000313" key="2">
    <source>
        <dbReference type="Proteomes" id="UP000494106"/>
    </source>
</evidence>
<sequence length="86" mass="9567">MTRSEDMLRLALKNDIINITSKRDTITENVPSSNNTQISINEQCEGWDNRNASELSDVIVESENNKTGSLYSNYSCSSSSDSSNSR</sequence>
<gene>
    <name evidence="1" type="ORF">APLA_LOCUS9082</name>
</gene>
<protein>
    <submittedName>
        <fullName evidence="1">Uncharacterized protein</fullName>
    </submittedName>
</protein>
<reference evidence="1 2" key="1">
    <citation type="submission" date="2020-04" db="EMBL/GenBank/DDBJ databases">
        <authorList>
            <person name="Wallbank WR R."/>
            <person name="Pardo Diaz C."/>
            <person name="Kozak K."/>
            <person name="Martin S."/>
            <person name="Jiggins C."/>
            <person name="Moest M."/>
            <person name="Warren A I."/>
            <person name="Byers J.R.P. K."/>
            <person name="Montejo-Kovacevich G."/>
            <person name="Yen C E."/>
        </authorList>
    </citation>
    <scope>NUCLEOTIDE SEQUENCE [LARGE SCALE GENOMIC DNA]</scope>
</reference>
<evidence type="ECO:0000313" key="1">
    <source>
        <dbReference type="EMBL" id="CAB3242562.1"/>
    </source>
</evidence>
<dbReference type="OrthoDB" id="7446888at2759"/>
<name>A0A8S1A7K0_ARCPL</name>